<dbReference type="EMBL" id="HBKQ01009058">
    <property type="protein sequence ID" value="CAE2214945.1"/>
    <property type="molecule type" value="Transcribed_RNA"/>
</dbReference>
<accession>A0A7S4MCG9</accession>
<organism evidence="1">
    <name type="scientific">Odontella aurita</name>
    <dbReference type="NCBI Taxonomy" id="265563"/>
    <lineage>
        <taxon>Eukaryota</taxon>
        <taxon>Sar</taxon>
        <taxon>Stramenopiles</taxon>
        <taxon>Ochrophyta</taxon>
        <taxon>Bacillariophyta</taxon>
        <taxon>Mediophyceae</taxon>
        <taxon>Biddulphiophycidae</taxon>
        <taxon>Eupodiscales</taxon>
        <taxon>Odontellaceae</taxon>
        <taxon>Odontella</taxon>
    </lineage>
</organism>
<name>A0A7S4MCG9_9STRA</name>
<sequence>MMGGGSGGSGTDDMIIPDESREDMEELGVGGGGVGGVGRGAQTKMAMTSVVPKPRAGLSSIFKAPQNTRALQRQTLERFCLRLRNDGMEVLKLNRDKKWQPRFLTVSKEVTWLNHERDAGAGMSGGDRGFCPQGILWMKKFNSRSREHSVASIDRQGKGGMLLSHLRKIMVTPGSVSEYPLGKKLVLGKFRDSVVVVLHEEHAGTARSVVIRCVSAEAAEFLRTGCNAIIDVLQRDGISKKNAIKKIGMAQNQVVAKELGLTTRRANAYMQGNTTSNVQKQAAAQNGAALTDEELWKC</sequence>
<protein>
    <submittedName>
        <fullName evidence="1">Uncharacterized protein</fullName>
    </submittedName>
</protein>
<dbReference type="AlphaFoldDB" id="A0A7S4MCG9"/>
<gene>
    <name evidence="1" type="ORF">OAUR00152_LOCUS6049</name>
</gene>
<evidence type="ECO:0000313" key="1">
    <source>
        <dbReference type="EMBL" id="CAE2214945.1"/>
    </source>
</evidence>
<reference evidence="1" key="1">
    <citation type="submission" date="2021-01" db="EMBL/GenBank/DDBJ databases">
        <authorList>
            <person name="Corre E."/>
            <person name="Pelletier E."/>
            <person name="Niang G."/>
            <person name="Scheremetjew M."/>
            <person name="Finn R."/>
            <person name="Kale V."/>
            <person name="Holt S."/>
            <person name="Cochrane G."/>
            <person name="Meng A."/>
            <person name="Brown T."/>
            <person name="Cohen L."/>
        </authorList>
    </citation>
    <scope>NUCLEOTIDE SEQUENCE</scope>
    <source>
        <strain evidence="1">Isolate 1302-5</strain>
    </source>
</reference>
<proteinExistence type="predicted"/>